<organism evidence="1">
    <name type="scientific">Albugo laibachii Nc14</name>
    <dbReference type="NCBI Taxonomy" id="890382"/>
    <lineage>
        <taxon>Eukaryota</taxon>
        <taxon>Sar</taxon>
        <taxon>Stramenopiles</taxon>
        <taxon>Oomycota</taxon>
        <taxon>Peronosporomycetes</taxon>
        <taxon>Albuginales</taxon>
        <taxon>Albuginaceae</taxon>
        <taxon>Albugo</taxon>
    </lineage>
</organism>
<gene>
    <name evidence="1" type="primary">AlNc14C98G5944</name>
    <name evidence="1" type="ORF">ALNC14_067350</name>
</gene>
<reference evidence="1" key="2">
    <citation type="submission" date="2011-02" db="EMBL/GenBank/DDBJ databases">
        <authorList>
            <person name="MacLean D."/>
        </authorList>
    </citation>
    <scope>NUCLEOTIDE SEQUENCE</scope>
</reference>
<dbReference type="HOGENOM" id="CLU_3072660_0_0_1"/>
<reference evidence="1" key="1">
    <citation type="journal article" date="2011" name="PLoS Biol.">
        <title>Gene gain and loss during evolution of obligate parasitism in the white rust pathogen of Arabidopsis thaliana.</title>
        <authorList>
            <person name="Kemen E."/>
            <person name="Gardiner A."/>
            <person name="Schultz-Larsen T."/>
            <person name="Kemen A.C."/>
            <person name="Balmuth A.L."/>
            <person name="Robert-Seilaniantz A."/>
            <person name="Bailey K."/>
            <person name="Holub E."/>
            <person name="Studholme D.J."/>
            <person name="Maclean D."/>
            <person name="Jones J.D."/>
        </authorList>
    </citation>
    <scope>NUCLEOTIDE SEQUENCE</scope>
</reference>
<dbReference type="EMBL" id="FR824143">
    <property type="protein sequence ID" value="CCA20592.1"/>
    <property type="molecule type" value="Genomic_DNA"/>
</dbReference>
<dbReference type="AlphaFoldDB" id="F0WH77"/>
<protein>
    <submittedName>
        <fullName evidence="1">AlNc14C98G5944 protein</fullName>
    </submittedName>
</protein>
<name>F0WH77_9STRA</name>
<proteinExistence type="predicted"/>
<accession>F0WH77</accession>
<sequence>MRSTAILQWNTWASNVALRAFTDQQSQCRRRILDRLSGEQNARRNFGLCMLKH</sequence>
<evidence type="ECO:0000313" key="1">
    <source>
        <dbReference type="EMBL" id="CCA20592.1"/>
    </source>
</evidence>